<evidence type="ECO:0000313" key="7">
    <source>
        <dbReference type="EMBL" id="TDQ60954.1"/>
    </source>
</evidence>
<feature type="transmembrane region" description="Helical" evidence="5">
    <location>
        <begin position="217"/>
        <end position="238"/>
    </location>
</feature>
<feature type="transmembrane region" description="Helical" evidence="5">
    <location>
        <begin position="160"/>
        <end position="179"/>
    </location>
</feature>
<evidence type="ECO:0000256" key="1">
    <source>
        <dbReference type="ARBA" id="ARBA00004651"/>
    </source>
</evidence>
<feature type="transmembrane region" description="Helical" evidence="5">
    <location>
        <begin position="427"/>
        <end position="451"/>
    </location>
</feature>
<evidence type="ECO:0000313" key="8">
    <source>
        <dbReference type="Proteomes" id="UP000295705"/>
    </source>
</evidence>
<dbReference type="Proteomes" id="UP000295705">
    <property type="component" value="Unassembled WGS sequence"/>
</dbReference>
<protein>
    <submittedName>
        <fullName evidence="7">MFS transporter</fullName>
    </submittedName>
</protein>
<dbReference type="RefSeq" id="WP_243741671.1">
    <property type="nucleotide sequence ID" value="NZ_BAABHR010000011.1"/>
</dbReference>
<dbReference type="PANTHER" id="PTHR42718:SF39">
    <property type="entry name" value="ACTINORHODIN TRANSPORTER-RELATED"/>
    <property type="match status" value="1"/>
</dbReference>
<feature type="transmembrane region" description="Helical" evidence="5">
    <location>
        <begin position="92"/>
        <end position="113"/>
    </location>
</feature>
<dbReference type="PROSITE" id="PS50850">
    <property type="entry name" value="MFS"/>
    <property type="match status" value="1"/>
</dbReference>
<reference evidence="7 8" key="1">
    <citation type="submission" date="2019-03" db="EMBL/GenBank/DDBJ databases">
        <title>Genomic Encyclopedia of Type Strains, Phase IV (KMG-IV): sequencing the most valuable type-strain genomes for metagenomic binning, comparative biology and taxonomic classification.</title>
        <authorList>
            <person name="Goeker M."/>
        </authorList>
    </citation>
    <scope>NUCLEOTIDE SEQUENCE [LARGE SCALE GENOMIC DNA]</scope>
    <source>
        <strain evidence="7 8">DSM 45775</strain>
    </source>
</reference>
<dbReference type="InterPro" id="IPR036259">
    <property type="entry name" value="MFS_trans_sf"/>
</dbReference>
<accession>A0A4R6VHY3</accession>
<dbReference type="Gene3D" id="1.20.1250.20">
    <property type="entry name" value="MFS general substrate transporter like domains"/>
    <property type="match status" value="1"/>
</dbReference>
<keyword evidence="3 5" id="KW-1133">Transmembrane helix</keyword>
<dbReference type="InterPro" id="IPR011701">
    <property type="entry name" value="MFS"/>
</dbReference>
<keyword evidence="8" id="KW-1185">Reference proteome</keyword>
<name>A0A4R6VHY3_9PSEU</name>
<dbReference type="Gene3D" id="1.20.1720.10">
    <property type="entry name" value="Multidrug resistance protein D"/>
    <property type="match status" value="1"/>
</dbReference>
<organism evidence="7 8">
    <name type="scientific">Actinomycetospora succinea</name>
    <dbReference type="NCBI Taxonomy" id="663603"/>
    <lineage>
        <taxon>Bacteria</taxon>
        <taxon>Bacillati</taxon>
        <taxon>Actinomycetota</taxon>
        <taxon>Actinomycetes</taxon>
        <taxon>Pseudonocardiales</taxon>
        <taxon>Pseudonocardiaceae</taxon>
        <taxon>Actinomycetospora</taxon>
    </lineage>
</organism>
<feature type="transmembrane region" description="Helical" evidence="5">
    <location>
        <begin position="391"/>
        <end position="415"/>
    </location>
</feature>
<feature type="transmembrane region" description="Helical" evidence="5">
    <location>
        <begin position="351"/>
        <end position="379"/>
    </location>
</feature>
<feature type="transmembrane region" description="Helical" evidence="5">
    <location>
        <begin position="327"/>
        <end position="345"/>
    </location>
</feature>
<feature type="transmembrane region" description="Helical" evidence="5">
    <location>
        <begin position="68"/>
        <end position="86"/>
    </location>
</feature>
<comment type="caution">
    <text evidence="7">The sequence shown here is derived from an EMBL/GenBank/DDBJ whole genome shotgun (WGS) entry which is preliminary data.</text>
</comment>
<evidence type="ECO:0000259" key="6">
    <source>
        <dbReference type="PROSITE" id="PS50850"/>
    </source>
</evidence>
<dbReference type="GO" id="GO:0022857">
    <property type="term" value="F:transmembrane transporter activity"/>
    <property type="evidence" value="ECO:0007669"/>
    <property type="project" value="InterPro"/>
</dbReference>
<dbReference type="AlphaFoldDB" id="A0A4R6VHY3"/>
<feature type="domain" description="Major facilitator superfamily (MFS) profile" evidence="6">
    <location>
        <begin position="1"/>
        <end position="456"/>
    </location>
</feature>
<evidence type="ECO:0000256" key="2">
    <source>
        <dbReference type="ARBA" id="ARBA00022692"/>
    </source>
</evidence>
<sequence>MLVVVLLGQFMAVLDTTIVNVAAPTIRTDLHASGPGLALSVSGYTLSYAVLLILGARLGDRCGHSRMFCTGLLAFTATSLLCGVAPTTASLVAFRVAQGAAAALMVPQIMSLIQRTSTGAARTRALSLFAATVAGAGILGQIAGGLLVSADVAGTGWRPVFLVNVPVGMGLVVLARRALPRDGGDPTRRLDPAGSVTFGVAILLLVLPLVLGDEAGWPTWCLVSLAGSAVAAGVFLAVERRVETHGGSPILSRRALRAPGLAIGAVALLFAMITYSSQLFTLALHLQSGLGESAARAGLEFAPSAIGFATTSLTWQRLPARWHPRVAPTGLFLAVLGYAGSVAVLHDGSPAGLSLMAVLLVLGAALGLGVSPLVGMTLARVPVEDAADASAVVVTVFQLGQVVGVATLGSLYLSLADVPGAVVSAHAYSWTATGLAIAAITAGGCATLLAARRSDPGHQVVNRP</sequence>
<feature type="transmembrane region" description="Helical" evidence="5">
    <location>
        <begin position="37"/>
        <end position="56"/>
    </location>
</feature>
<evidence type="ECO:0000256" key="4">
    <source>
        <dbReference type="ARBA" id="ARBA00023136"/>
    </source>
</evidence>
<evidence type="ECO:0000256" key="5">
    <source>
        <dbReference type="SAM" id="Phobius"/>
    </source>
</evidence>
<keyword evidence="4 5" id="KW-0472">Membrane</keyword>
<dbReference type="GO" id="GO:0005886">
    <property type="term" value="C:plasma membrane"/>
    <property type="evidence" value="ECO:0007669"/>
    <property type="project" value="UniProtKB-SubCell"/>
</dbReference>
<dbReference type="Pfam" id="PF07690">
    <property type="entry name" value="MFS_1"/>
    <property type="match status" value="1"/>
</dbReference>
<dbReference type="EMBL" id="SNYO01000003">
    <property type="protein sequence ID" value="TDQ60954.1"/>
    <property type="molecule type" value="Genomic_DNA"/>
</dbReference>
<comment type="subcellular location">
    <subcellularLocation>
        <location evidence="1">Cell membrane</location>
        <topology evidence="1">Multi-pass membrane protein</topology>
    </subcellularLocation>
</comment>
<feature type="transmembrane region" description="Helical" evidence="5">
    <location>
        <begin position="125"/>
        <end position="148"/>
    </location>
</feature>
<dbReference type="PRINTS" id="PR01036">
    <property type="entry name" value="TCRTETB"/>
</dbReference>
<evidence type="ECO:0000256" key="3">
    <source>
        <dbReference type="ARBA" id="ARBA00022989"/>
    </source>
</evidence>
<feature type="transmembrane region" description="Helical" evidence="5">
    <location>
        <begin position="191"/>
        <end position="211"/>
    </location>
</feature>
<proteinExistence type="predicted"/>
<dbReference type="PANTHER" id="PTHR42718">
    <property type="entry name" value="MAJOR FACILITATOR SUPERFAMILY MULTIDRUG TRANSPORTER MFSC"/>
    <property type="match status" value="1"/>
</dbReference>
<dbReference type="InterPro" id="IPR020846">
    <property type="entry name" value="MFS_dom"/>
</dbReference>
<keyword evidence="2 5" id="KW-0812">Transmembrane</keyword>
<dbReference type="CDD" id="cd17321">
    <property type="entry name" value="MFS_MMR_MDR_like"/>
    <property type="match status" value="1"/>
</dbReference>
<feature type="transmembrane region" description="Helical" evidence="5">
    <location>
        <begin position="258"/>
        <end position="277"/>
    </location>
</feature>
<dbReference type="SUPFAM" id="SSF103473">
    <property type="entry name" value="MFS general substrate transporter"/>
    <property type="match status" value="1"/>
</dbReference>
<gene>
    <name evidence="7" type="ORF">EV188_103458</name>
</gene>